<dbReference type="RefSeq" id="WP_183218504.1">
    <property type="nucleotide sequence ID" value="NZ_BMPW01000024.1"/>
</dbReference>
<keyword evidence="2" id="KW-1185">Reference proteome</keyword>
<dbReference type="EMBL" id="JACHXF010000003">
    <property type="protein sequence ID" value="MBB3094197.1"/>
    <property type="molecule type" value="Genomic_DNA"/>
</dbReference>
<dbReference type="Gene3D" id="1.20.1260.10">
    <property type="match status" value="2"/>
</dbReference>
<dbReference type="SUPFAM" id="SSF47240">
    <property type="entry name" value="Ferritin-like"/>
    <property type="match status" value="1"/>
</dbReference>
<name>A0A7W5FDD7_9ACTN</name>
<dbReference type="InterPro" id="IPR052703">
    <property type="entry name" value="Aromatic_CoA_ox/epox"/>
</dbReference>
<keyword evidence="1" id="KW-0560">Oxidoreductase</keyword>
<dbReference type="PANTHER" id="PTHR30458:SF0">
    <property type="entry name" value="1,2-PHENYLACETYL-COA EPOXIDASE, SUBUNIT C"/>
    <property type="match status" value="1"/>
</dbReference>
<dbReference type="NCBIfam" id="TIGR02158">
    <property type="entry name" value="PA_CoA_Oxy3"/>
    <property type="match status" value="1"/>
</dbReference>
<comment type="caution">
    <text evidence="1">The sequence shown here is derived from an EMBL/GenBank/DDBJ whole genome shotgun (WGS) entry which is preliminary data.</text>
</comment>
<dbReference type="InterPro" id="IPR009078">
    <property type="entry name" value="Ferritin-like_SF"/>
</dbReference>
<reference evidence="1 2" key="1">
    <citation type="submission" date="2020-08" db="EMBL/GenBank/DDBJ databases">
        <title>Genomic Encyclopedia of Type Strains, Phase III (KMG-III): the genomes of soil and plant-associated and newly described type strains.</title>
        <authorList>
            <person name="Whitman W."/>
        </authorList>
    </citation>
    <scope>NUCLEOTIDE SEQUENCE [LARGE SCALE GENOMIC DNA]</scope>
    <source>
        <strain evidence="1 2">CECT 3287</strain>
    </source>
</reference>
<proteinExistence type="predicted"/>
<dbReference type="Proteomes" id="UP000590749">
    <property type="component" value="Unassembled WGS sequence"/>
</dbReference>
<dbReference type="GO" id="GO:0010124">
    <property type="term" value="P:phenylacetate catabolic process"/>
    <property type="evidence" value="ECO:0007669"/>
    <property type="project" value="InterPro"/>
</dbReference>
<dbReference type="InterPro" id="IPR012347">
    <property type="entry name" value="Ferritin-like"/>
</dbReference>
<dbReference type="InterPro" id="IPR011882">
    <property type="entry name" value="PaaC"/>
</dbReference>
<evidence type="ECO:0000313" key="2">
    <source>
        <dbReference type="Proteomes" id="UP000590749"/>
    </source>
</evidence>
<gene>
    <name evidence="1" type="ORF">FHR83_001849</name>
</gene>
<protein>
    <submittedName>
        <fullName evidence="1">Ring-1,2-phenylacetyl-CoA epoxidase subunit PaaC</fullName>
        <ecNumber evidence="1">1.14.13.149</ecNumber>
    </submittedName>
</protein>
<sequence>MAFDDAYHALTDHDDDARWAYGTGFTDPLAGVPGDLPDGVDRAELATYCLMLGDDALILSHRLQQWVTRAPELEDELALANIGLDLLGQARLLLTRAGVSEGWGRDEDDLAMRRDPSGFRNLCLAERADADFAHLVARLFALSTWRLALLDRLTASRDPMLAAIAAKGVKEVTYHRDYAAQWVVRLGDGTPLSHERMLAAVDTLTPQLAELFHSHPTEIGLASVGVAVDPAALEAEFTQVWTHVLQAATLLPPATSLSGGTSRGNFVAAESSPPGGDAVAAEVSGVPAGAEQGSARPWGRAGEHTPALAEILDEMQGVARSVPGGVW</sequence>
<dbReference type="AlphaFoldDB" id="A0A7W5FDD7"/>
<dbReference type="PANTHER" id="PTHR30458">
    <property type="entry name" value="PHENYLACETIC ACID DEGRADATION PROTEIN PAA"/>
    <property type="match status" value="1"/>
</dbReference>
<dbReference type="Pfam" id="PF05138">
    <property type="entry name" value="PaaA_PaaC"/>
    <property type="match status" value="1"/>
</dbReference>
<dbReference type="InterPro" id="IPR007814">
    <property type="entry name" value="PaaA_PaaC"/>
</dbReference>
<dbReference type="GO" id="GO:0097266">
    <property type="term" value="F:phenylacetyl-CoA 1,2-epoxidase activity"/>
    <property type="evidence" value="ECO:0007669"/>
    <property type="project" value="UniProtKB-EC"/>
</dbReference>
<accession>A0A7W5FDD7</accession>
<dbReference type="GO" id="GO:0005829">
    <property type="term" value="C:cytosol"/>
    <property type="evidence" value="ECO:0007669"/>
    <property type="project" value="TreeGrafter"/>
</dbReference>
<dbReference type="EC" id="1.14.13.149" evidence="1"/>
<organism evidence="1 2">
    <name type="scientific">Actinoplanes campanulatus</name>
    <dbReference type="NCBI Taxonomy" id="113559"/>
    <lineage>
        <taxon>Bacteria</taxon>
        <taxon>Bacillati</taxon>
        <taxon>Actinomycetota</taxon>
        <taxon>Actinomycetes</taxon>
        <taxon>Micromonosporales</taxon>
        <taxon>Micromonosporaceae</taxon>
        <taxon>Actinoplanes</taxon>
    </lineage>
</organism>
<evidence type="ECO:0000313" key="1">
    <source>
        <dbReference type="EMBL" id="MBB3094197.1"/>
    </source>
</evidence>